<dbReference type="SUPFAM" id="SSF69635">
    <property type="entry name" value="Type III secretory system chaperone-like"/>
    <property type="match status" value="1"/>
</dbReference>
<dbReference type="Pfam" id="PF05932">
    <property type="entry name" value="CesT"/>
    <property type="match status" value="1"/>
</dbReference>
<comment type="caution">
    <text evidence="1">The sequence shown here is derived from an EMBL/GenBank/DDBJ whole genome shotgun (WGS) entry which is preliminary data.</text>
</comment>
<evidence type="ECO:0000313" key="2">
    <source>
        <dbReference type="Proteomes" id="UP000027997"/>
    </source>
</evidence>
<keyword evidence="2" id="KW-1185">Reference proteome</keyword>
<organism evidence="1 2">
    <name type="scientific">Endozoicomonas elysicola</name>
    <dbReference type="NCBI Taxonomy" id="305900"/>
    <lineage>
        <taxon>Bacteria</taxon>
        <taxon>Pseudomonadati</taxon>
        <taxon>Pseudomonadota</taxon>
        <taxon>Gammaproteobacteria</taxon>
        <taxon>Oceanospirillales</taxon>
        <taxon>Endozoicomonadaceae</taxon>
        <taxon>Endozoicomonas</taxon>
    </lineage>
</organism>
<protein>
    <submittedName>
        <fullName evidence="1">Uncharacterized protein</fullName>
    </submittedName>
</protein>
<dbReference type="AlphaFoldDB" id="A0A081KBN1"/>
<dbReference type="CDD" id="cd17027">
    <property type="entry name" value="T3SC_IA_YscB_AscB-like"/>
    <property type="match status" value="1"/>
</dbReference>
<dbReference type="InterPro" id="IPR010261">
    <property type="entry name" value="Tir_chaperone"/>
</dbReference>
<dbReference type="EMBL" id="JOJP01000001">
    <property type="protein sequence ID" value="KEI71557.1"/>
    <property type="molecule type" value="Genomic_DNA"/>
</dbReference>
<proteinExistence type="predicted"/>
<dbReference type="Proteomes" id="UP000027997">
    <property type="component" value="Unassembled WGS sequence"/>
</dbReference>
<dbReference type="STRING" id="305900.GV64_13130"/>
<dbReference type="GO" id="GO:0030254">
    <property type="term" value="P:protein secretion by the type III secretion system"/>
    <property type="evidence" value="ECO:0007669"/>
    <property type="project" value="InterPro"/>
</dbReference>
<sequence>MDAMAFENLMNAYAARQQIQPLKYENNKFMLTVDDRIDVSCFQANGRFYAYSTITKLAEDNSKREQLLMMLLEKNLALLATQRVSLCIDPDENALAIYISAPLKNLSVGGIEESIAALANNYEHFLKWAGQSAPPPPAPSMMLMP</sequence>
<evidence type="ECO:0000313" key="1">
    <source>
        <dbReference type="EMBL" id="KEI71557.1"/>
    </source>
</evidence>
<name>A0A081KBN1_9GAMM</name>
<dbReference type="Gene3D" id="3.30.1460.10">
    <property type="match status" value="1"/>
</dbReference>
<reference evidence="1 2" key="1">
    <citation type="submission" date="2014-06" db="EMBL/GenBank/DDBJ databases">
        <title>Whole Genome Sequences of Three Symbiotic Endozoicomonas Bacteria.</title>
        <authorList>
            <person name="Neave M.J."/>
            <person name="Apprill A."/>
            <person name="Voolstra C.R."/>
        </authorList>
    </citation>
    <scope>NUCLEOTIDE SEQUENCE [LARGE SCALE GENOMIC DNA]</scope>
    <source>
        <strain evidence="1 2">DSM 22380</strain>
    </source>
</reference>
<gene>
    <name evidence="1" type="ORF">GV64_13130</name>
</gene>
<accession>A0A081KBN1</accession>